<organism evidence="3 4">
    <name type="scientific">Hydrocarboniphaga effusa AP103</name>
    <dbReference type="NCBI Taxonomy" id="1172194"/>
    <lineage>
        <taxon>Bacteria</taxon>
        <taxon>Pseudomonadati</taxon>
        <taxon>Pseudomonadota</taxon>
        <taxon>Gammaproteobacteria</taxon>
        <taxon>Nevskiales</taxon>
        <taxon>Nevskiaceae</taxon>
        <taxon>Hydrocarboniphaga</taxon>
    </lineage>
</organism>
<evidence type="ECO:0000313" key="3">
    <source>
        <dbReference type="EMBL" id="EIT69227.1"/>
    </source>
</evidence>
<feature type="region of interest" description="Disordered" evidence="1">
    <location>
        <begin position="54"/>
        <end position="93"/>
    </location>
</feature>
<dbReference type="Proteomes" id="UP000003704">
    <property type="component" value="Unassembled WGS sequence"/>
</dbReference>
<accession>I7ZC29</accession>
<evidence type="ECO:0008006" key="5">
    <source>
        <dbReference type="Google" id="ProtNLM"/>
    </source>
</evidence>
<feature type="chain" id="PRO_5003712549" description="Secreted protein" evidence="2">
    <location>
        <begin position="23"/>
        <end position="178"/>
    </location>
</feature>
<keyword evidence="4" id="KW-1185">Reference proteome</keyword>
<comment type="caution">
    <text evidence="3">The sequence shown here is derived from an EMBL/GenBank/DDBJ whole genome shotgun (WGS) entry which is preliminary data.</text>
</comment>
<gene>
    <name evidence="3" type="ORF">WQQ_28090</name>
</gene>
<dbReference type="EMBL" id="AKGD01000002">
    <property type="protein sequence ID" value="EIT69227.1"/>
    <property type="molecule type" value="Genomic_DNA"/>
</dbReference>
<dbReference type="OrthoDB" id="5966441at2"/>
<keyword evidence="2" id="KW-0732">Signal</keyword>
<reference evidence="3 4" key="1">
    <citation type="journal article" date="2012" name="J. Bacteriol.">
        <title>Genome Sequence of n-Alkane-Degrading Hydrocarboniphaga effusa Strain AP103T (ATCC BAA-332T).</title>
        <authorList>
            <person name="Chang H.K."/>
            <person name="Zylstra G.J."/>
            <person name="Chae J.C."/>
        </authorList>
    </citation>
    <scope>NUCLEOTIDE SEQUENCE [LARGE SCALE GENOMIC DNA]</scope>
    <source>
        <strain evidence="3 4">AP103</strain>
    </source>
</reference>
<evidence type="ECO:0000313" key="4">
    <source>
        <dbReference type="Proteomes" id="UP000003704"/>
    </source>
</evidence>
<proteinExistence type="predicted"/>
<evidence type="ECO:0000256" key="1">
    <source>
        <dbReference type="SAM" id="MobiDB-lite"/>
    </source>
</evidence>
<evidence type="ECO:0000256" key="2">
    <source>
        <dbReference type="SAM" id="SignalP"/>
    </source>
</evidence>
<name>I7ZC29_9GAMM</name>
<sequence>MRRRGFACFALALSLAPSGAKAQPSDLEAAYRHCRTLADASSRLACFDRLLPTPTTEGMDEMPPAPPPVATAPAPAPTAPATPRPPGPAAFGARDIASPKAEAAEPDQIESRVLGPLDRIIKGSRYTLENGQVWLNIDDRDVDVQFNSPAVTIEKNFLGNYWMRFHDGNLRIRVRRIQ</sequence>
<feature type="compositionally biased region" description="Pro residues" evidence="1">
    <location>
        <begin position="63"/>
        <end position="88"/>
    </location>
</feature>
<dbReference type="RefSeq" id="WP_007185750.1">
    <property type="nucleotide sequence ID" value="NZ_AKGD01000002.1"/>
</dbReference>
<feature type="signal peptide" evidence="2">
    <location>
        <begin position="1"/>
        <end position="22"/>
    </location>
</feature>
<dbReference type="STRING" id="1172194.WQQ_28090"/>
<dbReference type="AlphaFoldDB" id="I7ZC29"/>
<protein>
    <recommendedName>
        <fullName evidence="5">Secreted protein</fullName>
    </recommendedName>
</protein>